<protein>
    <submittedName>
        <fullName evidence="2">Uncharacterized protein</fullName>
    </submittedName>
</protein>
<feature type="transmembrane region" description="Helical" evidence="1">
    <location>
        <begin position="38"/>
        <end position="61"/>
    </location>
</feature>
<dbReference type="AlphaFoldDB" id="A0A1G2CW84"/>
<evidence type="ECO:0000256" key="1">
    <source>
        <dbReference type="SAM" id="Phobius"/>
    </source>
</evidence>
<proteinExistence type="predicted"/>
<evidence type="ECO:0000313" key="3">
    <source>
        <dbReference type="Proteomes" id="UP000177122"/>
    </source>
</evidence>
<organism evidence="2 3">
    <name type="scientific">Candidatus Lloydbacteria bacterium RIFCSPHIGHO2_01_FULL_49_22</name>
    <dbReference type="NCBI Taxonomy" id="1798658"/>
    <lineage>
        <taxon>Bacteria</taxon>
        <taxon>Candidatus Lloydiibacteriota</taxon>
    </lineage>
</organism>
<name>A0A1G2CW84_9BACT</name>
<evidence type="ECO:0000313" key="2">
    <source>
        <dbReference type="EMBL" id="OGZ05613.1"/>
    </source>
</evidence>
<reference evidence="2 3" key="1">
    <citation type="journal article" date="2016" name="Nat. Commun.">
        <title>Thousands of microbial genomes shed light on interconnected biogeochemical processes in an aquifer system.</title>
        <authorList>
            <person name="Anantharaman K."/>
            <person name="Brown C.T."/>
            <person name="Hug L.A."/>
            <person name="Sharon I."/>
            <person name="Castelle C.J."/>
            <person name="Probst A.J."/>
            <person name="Thomas B.C."/>
            <person name="Singh A."/>
            <person name="Wilkins M.J."/>
            <person name="Karaoz U."/>
            <person name="Brodie E.L."/>
            <person name="Williams K.H."/>
            <person name="Hubbard S.S."/>
            <person name="Banfield J.F."/>
        </authorList>
    </citation>
    <scope>NUCLEOTIDE SEQUENCE [LARGE SCALE GENOMIC DNA]</scope>
</reference>
<dbReference type="Proteomes" id="UP000177122">
    <property type="component" value="Unassembled WGS sequence"/>
</dbReference>
<keyword evidence="1" id="KW-0812">Transmembrane</keyword>
<keyword evidence="1" id="KW-0472">Membrane</keyword>
<accession>A0A1G2CW84</accession>
<feature type="transmembrane region" description="Helical" evidence="1">
    <location>
        <begin position="68"/>
        <end position="86"/>
    </location>
</feature>
<comment type="caution">
    <text evidence="2">The sequence shown here is derived from an EMBL/GenBank/DDBJ whole genome shotgun (WGS) entry which is preliminary data.</text>
</comment>
<dbReference type="EMBL" id="MHLI01000008">
    <property type="protein sequence ID" value="OGZ05613.1"/>
    <property type="molecule type" value="Genomic_DNA"/>
</dbReference>
<feature type="transmembrane region" description="Helical" evidence="1">
    <location>
        <begin position="98"/>
        <end position="121"/>
    </location>
</feature>
<gene>
    <name evidence="2" type="ORF">A2845_04600</name>
</gene>
<keyword evidence="1" id="KW-1133">Transmembrane helix</keyword>
<sequence>MKKIAVLFLSAFLLNVVWENLHSFLYESYQGGTITEFILLRASLFDAIVVMLFVTPFLYVAYLKKRTWLIIVMGALIAITNEWYGLSTDRWSYNSLMPILPFLHTGLTPTLQLGLLGYLVFRVQQDILND</sequence>